<dbReference type="AlphaFoldDB" id="A0A1V1PAN2"/>
<accession>A0A1V1PAN2</accession>
<keyword evidence="1" id="KW-1133">Transmembrane helix</keyword>
<feature type="transmembrane region" description="Helical" evidence="1">
    <location>
        <begin position="71"/>
        <end position="93"/>
    </location>
</feature>
<dbReference type="PANTHER" id="PTHR35867:SF1">
    <property type="entry name" value="PROTEIN RSEC"/>
    <property type="match status" value="1"/>
</dbReference>
<keyword evidence="1" id="KW-0472">Membrane</keyword>
<gene>
    <name evidence="2" type="ORF">OMM_02119</name>
</gene>
<evidence type="ECO:0000313" key="3">
    <source>
        <dbReference type="Proteomes" id="UP000189670"/>
    </source>
</evidence>
<dbReference type="InterPro" id="IPR007359">
    <property type="entry name" value="SigmaE_reg_RseC_MucC"/>
</dbReference>
<protein>
    <submittedName>
        <fullName evidence="2">Ositive regulator of sigma E, RseC/MucC</fullName>
    </submittedName>
</protein>
<evidence type="ECO:0000313" key="2">
    <source>
        <dbReference type="EMBL" id="ETR71911.1"/>
    </source>
</evidence>
<dbReference type="EMBL" id="ATBP01000207">
    <property type="protein sequence ID" value="ETR71911.1"/>
    <property type="molecule type" value="Genomic_DNA"/>
</dbReference>
<reference evidence="3" key="1">
    <citation type="submission" date="2012-11" db="EMBL/GenBank/DDBJ databases">
        <authorList>
            <person name="Lucero-Rivera Y.E."/>
            <person name="Tovar-Ramirez D."/>
        </authorList>
    </citation>
    <scope>NUCLEOTIDE SEQUENCE [LARGE SCALE GENOMIC DNA]</scope>
    <source>
        <strain evidence="3">Araruama</strain>
    </source>
</reference>
<comment type="caution">
    <text evidence="2">The sequence shown here is derived from an EMBL/GenBank/DDBJ whole genome shotgun (WGS) entry which is preliminary data.</text>
</comment>
<dbReference type="PIRSF" id="PIRSF004923">
    <property type="entry name" value="RseC"/>
    <property type="match status" value="1"/>
</dbReference>
<dbReference type="PANTHER" id="PTHR35867">
    <property type="entry name" value="PROTEIN RSEC"/>
    <property type="match status" value="1"/>
</dbReference>
<feature type="transmembrane region" description="Helical" evidence="1">
    <location>
        <begin position="105"/>
        <end position="127"/>
    </location>
</feature>
<dbReference type="InterPro" id="IPR026268">
    <property type="entry name" value="RseC"/>
</dbReference>
<name>A0A1V1PAN2_9BACT</name>
<keyword evidence="1" id="KW-0812">Transmembrane</keyword>
<organism evidence="2 3">
    <name type="scientific">Candidatus Magnetoglobus multicellularis str. Araruama</name>
    <dbReference type="NCBI Taxonomy" id="890399"/>
    <lineage>
        <taxon>Bacteria</taxon>
        <taxon>Pseudomonadati</taxon>
        <taxon>Thermodesulfobacteriota</taxon>
        <taxon>Desulfobacteria</taxon>
        <taxon>Desulfobacterales</taxon>
        <taxon>Desulfobacteraceae</taxon>
        <taxon>Candidatus Magnetoglobus</taxon>
    </lineage>
</organism>
<evidence type="ECO:0000256" key="1">
    <source>
        <dbReference type="SAM" id="Phobius"/>
    </source>
</evidence>
<dbReference type="Proteomes" id="UP000189670">
    <property type="component" value="Unassembled WGS sequence"/>
</dbReference>
<proteinExistence type="predicted"/>
<sequence>MATEEGYVFKITPNNTAWVRTQRMKTCDHCESRDDCQTMGSKLEDMEVELPNLVGADVGDRVILSMPTGSLLYLSFLMYVAPIITMIVGGILGQELARYYQMDETGFSVLFSMLFFVLAILSIRIYSNVMAKNDKYKPRLTRILGPSTNAPVDQCIA</sequence>
<dbReference type="Pfam" id="PF04246">
    <property type="entry name" value="RseC_MucC"/>
    <property type="match status" value="1"/>
</dbReference>